<evidence type="ECO:0000256" key="10">
    <source>
        <dbReference type="ARBA" id="ARBA00048848"/>
    </source>
</evidence>
<dbReference type="KEGG" id="more:E1B28_009994"/>
<evidence type="ECO:0000256" key="8">
    <source>
        <dbReference type="ARBA" id="ARBA00026144"/>
    </source>
</evidence>
<dbReference type="RefSeq" id="XP_043007390.1">
    <property type="nucleotide sequence ID" value="XM_043154930.1"/>
</dbReference>
<dbReference type="Pfam" id="PF00583">
    <property type="entry name" value="Acetyltransf_1"/>
    <property type="match status" value="1"/>
</dbReference>
<dbReference type="EC" id="2.3.1.48" evidence="1"/>
<reference evidence="12" key="1">
    <citation type="journal article" date="2021" name="Genome Biol. Evol.">
        <title>The assembled and annotated genome of the fairy-ring fungus Marasmius oreades.</title>
        <authorList>
            <person name="Hiltunen M."/>
            <person name="Ament-Velasquez S.L."/>
            <person name="Johannesson H."/>
        </authorList>
    </citation>
    <scope>NUCLEOTIDE SEQUENCE</scope>
    <source>
        <strain evidence="12">03SP1</strain>
    </source>
</reference>
<comment type="catalytic activity">
    <reaction evidence="9">
        <text>L-lysyl-[protein] + acetyl-CoA = N(6)-acetyl-L-lysyl-[protein] + CoA + H(+)</text>
        <dbReference type="Rhea" id="RHEA:45948"/>
        <dbReference type="Rhea" id="RHEA-COMP:9752"/>
        <dbReference type="Rhea" id="RHEA-COMP:10731"/>
        <dbReference type="ChEBI" id="CHEBI:15378"/>
        <dbReference type="ChEBI" id="CHEBI:29969"/>
        <dbReference type="ChEBI" id="CHEBI:57287"/>
        <dbReference type="ChEBI" id="CHEBI:57288"/>
        <dbReference type="ChEBI" id="CHEBI:61930"/>
        <dbReference type="EC" id="2.3.1.48"/>
    </reaction>
</comment>
<dbReference type="GO" id="GO:0000139">
    <property type="term" value="C:Golgi membrane"/>
    <property type="evidence" value="ECO:0007669"/>
    <property type="project" value="TreeGrafter"/>
</dbReference>
<comment type="catalytic activity">
    <reaction evidence="10">
        <text>N-terminal L-methionyl-[transmembrane protein] + acetyl-CoA = N-terminal N(alpha)-acetyl-L-methionyl-[transmembrane protein] + CoA + H(+)</text>
        <dbReference type="Rhea" id="RHEA:50604"/>
        <dbReference type="Rhea" id="RHEA-COMP:12745"/>
        <dbReference type="Rhea" id="RHEA-COMP:12746"/>
        <dbReference type="ChEBI" id="CHEBI:15378"/>
        <dbReference type="ChEBI" id="CHEBI:57287"/>
        <dbReference type="ChEBI" id="CHEBI:57288"/>
        <dbReference type="ChEBI" id="CHEBI:64731"/>
        <dbReference type="ChEBI" id="CHEBI:133414"/>
        <dbReference type="EC" id="2.3.1.259"/>
    </reaction>
</comment>
<evidence type="ECO:0000256" key="9">
    <source>
        <dbReference type="ARBA" id="ARBA00048017"/>
    </source>
</evidence>
<dbReference type="Proteomes" id="UP001049176">
    <property type="component" value="Chromosome 6"/>
</dbReference>
<dbReference type="EMBL" id="CM032186">
    <property type="protein sequence ID" value="KAG7090920.1"/>
    <property type="molecule type" value="Genomic_DNA"/>
</dbReference>
<dbReference type="InterPro" id="IPR016181">
    <property type="entry name" value="Acyl_CoA_acyltransferase"/>
</dbReference>
<organism evidence="12 13">
    <name type="scientific">Marasmius oreades</name>
    <name type="common">fairy-ring Marasmius</name>
    <dbReference type="NCBI Taxonomy" id="181124"/>
    <lineage>
        <taxon>Eukaryota</taxon>
        <taxon>Fungi</taxon>
        <taxon>Dikarya</taxon>
        <taxon>Basidiomycota</taxon>
        <taxon>Agaricomycotina</taxon>
        <taxon>Agaricomycetes</taxon>
        <taxon>Agaricomycetidae</taxon>
        <taxon>Agaricales</taxon>
        <taxon>Marasmiineae</taxon>
        <taxon>Marasmiaceae</taxon>
        <taxon>Marasmius</taxon>
    </lineage>
</organism>
<evidence type="ECO:0000256" key="3">
    <source>
        <dbReference type="ARBA" id="ARBA00022829"/>
    </source>
</evidence>
<evidence type="ECO:0000256" key="5">
    <source>
        <dbReference type="ARBA" id="ARBA00023315"/>
    </source>
</evidence>
<comment type="similarity">
    <text evidence="6">Belongs to the acetyltransferase family. NAA60 subfamily.</text>
</comment>
<dbReference type="GeneID" id="66079070"/>
<dbReference type="GO" id="GO:0120518">
    <property type="term" value="F:protein N-terminal-methionine acetyltransferase activity"/>
    <property type="evidence" value="ECO:0007669"/>
    <property type="project" value="UniProtKB-EC"/>
</dbReference>
<gene>
    <name evidence="12" type="ORF">E1B28_009994</name>
</gene>
<sequence length="249" mass="27678">MSEYGNPILRNFQTSGHPRILGTIHFPPRTPPIFLLQIALMLAYKDPPKFIRQVVRYPLLTEAQMSSIAIRPFTAADLPKLKEIHDAIIPVPYANSFFINQLIQSTGLCLIAVDESQDSKPIAGFVTSSIHLKDGVEHHIQLLTLGVVDGYQKQGLARQLVCKVVSTLTPPGMQLPVYTHVCTTNTPAQNFYERLGMKPRLNASQPVIARNVFTFSAHGHKSGAQLKNCERANLFRSRDAYVMEGMVTA</sequence>
<name>A0A9P7URB5_9AGAR</name>
<dbReference type="Gene3D" id="3.40.630.30">
    <property type="match status" value="1"/>
</dbReference>
<dbReference type="InterPro" id="IPR045141">
    <property type="entry name" value="NAA60-like"/>
</dbReference>
<dbReference type="InterPro" id="IPR000182">
    <property type="entry name" value="GNAT_dom"/>
</dbReference>
<keyword evidence="2" id="KW-0808">Transferase</keyword>
<evidence type="ECO:0000256" key="7">
    <source>
        <dbReference type="ARBA" id="ARBA00026111"/>
    </source>
</evidence>
<evidence type="ECO:0000256" key="4">
    <source>
        <dbReference type="ARBA" id="ARBA00022853"/>
    </source>
</evidence>
<feature type="domain" description="N-acetyltransferase" evidence="11">
    <location>
        <begin position="68"/>
        <end position="248"/>
    </location>
</feature>
<keyword evidence="5" id="KW-0012">Acyltransferase</keyword>
<evidence type="ECO:0000256" key="6">
    <source>
        <dbReference type="ARBA" id="ARBA00025774"/>
    </source>
</evidence>
<keyword evidence="3" id="KW-0159">Chromosome partition</keyword>
<proteinExistence type="inferred from homology"/>
<accession>A0A9P7URB5</accession>
<dbReference type="CDD" id="cd04301">
    <property type="entry name" value="NAT_SF"/>
    <property type="match status" value="1"/>
</dbReference>
<evidence type="ECO:0000256" key="2">
    <source>
        <dbReference type="ARBA" id="ARBA00022679"/>
    </source>
</evidence>
<dbReference type="PROSITE" id="PS51186">
    <property type="entry name" value="GNAT"/>
    <property type="match status" value="1"/>
</dbReference>
<dbReference type="PANTHER" id="PTHR14744:SF15">
    <property type="entry name" value="N-ALPHA-ACETYLTRANSFERASE 60"/>
    <property type="match status" value="1"/>
</dbReference>
<dbReference type="GO" id="GO:0007059">
    <property type="term" value="P:chromosome segregation"/>
    <property type="evidence" value="ECO:0007669"/>
    <property type="project" value="UniProtKB-KW"/>
</dbReference>
<dbReference type="AlphaFoldDB" id="A0A9P7URB5"/>
<dbReference type="GO" id="GO:0004402">
    <property type="term" value="F:histone acetyltransferase activity"/>
    <property type="evidence" value="ECO:0007669"/>
    <property type="project" value="TreeGrafter"/>
</dbReference>
<evidence type="ECO:0000259" key="11">
    <source>
        <dbReference type="PROSITE" id="PS51186"/>
    </source>
</evidence>
<evidence type="ECO:0000313" key="13">
    <source>
        <dbReference type="Proteomes" id="UP001049176"/>
    </source>
</evidence>
<comment type="caution">
    <text evidence="12">The sequence shown here is derived from an EMBL/GenBank/DDBJ whole genome shotgun (WGS) entry which is preliminary data.</text>
</comment>
<keyword evidence="13" id="KW-1185">Reference proteome</keyword>
<evidence type="ECO:0000256" key="1">
    <source>
        <dbReference type="ARBA" id="ARBA00013184"/>
    </source>
</evidence>
<dbReference type="SUPFAM" id="SSF55729">
    <property type="entry name" value="Acyl-CoA N-acyltransferases (Nat)"/>
    <property type="match status" value="1"/>
</dbReference>
<protein>
    <recommendedName>
        <fullName evidence="8">N-alpha-acetyltransferase 60</fullName>
        <ecNumber evidence="7">2.3.1.259</ecNumber>
        <ecNumber evidence="1">2.3.1.48</ecNumber>
    </recommendedName>
</protein>
<dbReference type="OrthoDB" id="47374at2759"/>
<keyword evidence="4" id="KW-0156">Chromatin regulator</keyword>
<dbReference type="PANTHER" id="PTHR14744">
    <property type="entry name" value="N-ALPHA-ACETYLTRANSFERASE 60"/>
    <property type="match status" value="1"/>
</dbReference>
<evidence type="ECO:0000313" key="12">
    <source>
        <dbReference type="EMBL" id="KAG7090920.1"/>
    </source>
</evidence>
<dbReference type="EC" id="2.3.1.259" evidence="7"/>